<dbReference type="OrthoDB" id="9813767at2"/>
<dbReference type="AlphaFoldDB" id="A0A516G797"/>
<name>A0A516G797_9MICO</name>
<keyword evidence="2" id="KW-1185">Reference proteome</keyword>
<dbReference type="EMBL" id="CP041616">
    <property type="protein sequence ID" value="QDO87406.1"/>
    <property type="molecule type" value="Genomic_DNA"/>
</dbReference>
<evidence type="ECO:0008006" key="3">
    <source>
        <dbReference type="Google" id="ProtNLM"/>
    </source>
</evidence>
<protein>
    <recommendedName>
        <fullName evidence="3">Antitoxin</fullName>
    </recommendedName>
</protein>
<reference evidence="1 2" key="1">
    <citation type="submission" date="2019-07" db="EMBL/GenBank/DDBJ databases">
        <title>complete genome sequencing of Ornithinimicrobium sp. H23M54.</title>
        <authorList>
            <person name="Bae J.-W."/>
            <person name="Lee S.-Y."/>
        </authorList>
    </citation>
    <scope>NUCLEOTIDE SEQUENCE [LARGE SCALE GENOMIC DNA]</scope>
    <source>
        <strain evidence="1 2">H23M54</strain>
    </source>
</reference>
<accession>A0A516G797</accession>
<dbReference type="RefSeq" id="WP_143782064.1">
    <property type="nucleotide sequence ID" value="NZ_CP041616.1"/>
</dbReference>
<sequence length="75" mass="8194">MRTTLEIDDQIMAAARSLARSRGISLGAAVSELARRGLMRSVTTQVDMHYSPFPVMAGDESVLVTDELIADLRDD</sequence>
<dbReference type="Proteomes" id="UP000315395">
    <property type="component" value="Chromosome"/>
</dbReference>
<gene>
    <name evidence="1" type="ORF">FNH13_02875</name>
</gene>
<dbReference type="KEGG" id="orz:FNH13_02875"/>
<evidence type="ECO:0000313" key="1">
    <source>
        <dbReference type="EMBL" id="QDO87406.1"/>
    </source>
</evidence>
<organism evidence="1 2">
    <name type="scientific">Ornithinimicrobium ciconiae</name>
    <dbReference type="NCBI Taxonomy" id="2594265"/>
    <lineage>
        <taxon>Bacteria</taxon>
        <taxon>Bacillati</taxon>
        <taxon>Actinomycetota</taxon>
        <taxon>Actinomycetes</taxon>
        <taxon>Micrococcales</taxon>
        <taxon>Ornithinimicrobiaceae</taxon>
        <taxon>Ornithinimicrobium</taxon>
    </lineage>
</organism>
<proteinExistence type="predicted"/>
<evidence type="ECO:0000313" key="2">
    <source>
        <dbReference type="Proteomes" id="UP000315395"/>
    </source>
</evidence>